<dbReference type="HAMAP" id="MF_00020">
    <property type="entry name" value="Acetate_kinase"/>
    <property type="match status" value="1"/>
</dbReference>
<feature type="binding site" evidence="9">
    <location>
        <position position="84"/>
    </location>
    <ligand>
        <name>substrate</name>
    </ligand>
</feature>
<comment type="subunit">
    <text evidence="9">Homodimer.</text>
</comment>
<protein>
    <recommendedName>
        <fullName evidence="9">Acetate kinase</fullName>
        <ecNumber evidence="9">2.7.2.1</ecNumber>
    </recommendedName>
    <alternativeName>
        <fullName evidence="9">Acetokinase</fullName>
    </alternativeName>
</protein>
<name>A0A3N2DFZ3_9GAMM</name>
<dbReference type="RefSeq" id="WP_123713768.1">
    <property type="nucleotide sequence ID" value="NZ_RKHR01000007.1"/>
</dbReference>
<feature type="site" description="Transition state stabilizer" evidence="9">
    <location>
        <position position="173"/>
    </location>
</feature>
<dbReference type="GO" id="GO:0006085">
    <property type="term" value="P:acetyl-CoA biosynthetic process"/>
    <property type="evidence" value="ECO:0007669"/>
    <property type="project" value="UniProtKB-UniRule"/>
</dbReference>
<dbReference type="AlphaFoldDB" id="A0A3N2DFZ3"/>
<feature type="binding site" evidence="9">
    <location>
        <position position="16"/>
    </location>
    <ligand>
        <name>ATP</name>
        <dbReference type="ChEBI" id="CHEBI:30616"/>
    </ligand>
</feature>
<dbReference type="InterPro" id="IPR023865">
    <property type="entry name" value="Aliphatic_acid_kinase_CS"/>
</dbReference>
<dbReference type="GO" id="GO:0000287">
    <property type="term" value="F:magnesium ion binding"/>
    <property type="evidence" value="ECO:0007669"/>
    <property type="project" value="UniProtKB-UniRule"/>
</dbReference>
<dbReference type="PIRSF" id="PIRSF000722">
    <property type="entry name" value="Acetate_prop_kin"/>
    <property type="match status" value="1"/>
</dbReference>
<feature type="binding site" evidence="9">
    <location>
        <begin position="324"/>
        <end position="328"/>
    </location>
    <ligand>
        <name>ATP</name>
        <dbReference type="ChEBI" id="CHEBI:30616"/>
    </ligand>
</feature>
<evidence type="ECO:0000256" key="8">
    <source>
        <dbReference type="ARBA" id="ARBA00022842"/>
    </source>
</evidence>
<keyword evidence="6 9" id="KW-0418">Kinase</keyword>
<comment type="similarity">
    <text evidence="1 9 10">Belongs to the acetokinase family.</text>
</comment>
<feature type="binding site" evidence="9">
    <location>
        <position position="9"/>
    </location>
    <ligand>
        <name>Mg(2+)</name>
        <dbReference type="ChEBI" id="CHEBI:18420"/>
    </ligand>
</feature>
<dbReference type="OrthoDB" id="9802453at2"/>
<comment type="pathway">
    <text evidence="9">Metabolic intermediate biosynthesis; acetyl-CoA biosynthesis; acetyl-CoA from acetate: step 1/2.</text>
</comment>
<dbReference type="PROSITE" id="PS01075">
    <property type="entry name" value="ACETATE_KINASE_1"/>
    <property type="match status" value="1"/>
</dbReference>
<gene>
    <name evidence="9" type="primary">ackA</name>
    <name evidence="11" type="ORF">EDC56_3448</name>
</gene>
<organism evidence="11 12">
    <name type="scientific">Sinobacterium caligoides</name>
    <dbReference type="NCBI Taxonomy" id="933926"/>
    <lineage>
        <taxon>Bacteria</taxon>
        <taxon>Pseudomonadati</taxon>
        <taxon>Pseudomonadota</taxon>
        <taxon>Gammaproteobacteria</taxon>
        <taxon>Cellvibrionales</taxon>
        <taxon>Spongiibacteraceae</taxon>
        <taxon>Sinobacterium</taxon>
    </lineage>
</organism>
<feature type="site" description="Transition state stabilizer" evidence="9">
    <location>
        <position position="234"/>
    </location>
</feature>
<feature type="active site" description="Proton donor/acceptor" evidence="9">
    <location>
        <position position="141"/>
    </location>
</feature>
<comment type="catalytic activity">
    <reaction evidence="9">
        <text>acetate + ATP = acetyl phosphate + ADP</text>
        <dbReference type="Rhea" id="RHEA:11352"/>
        <dbReference type="ChEBI" id="CHEBI:22191"/>
        <dbReference type="ChEBI" id="CHEBI:30089"/>
        <dbReference type="ChEBI" id="CHEBI:30616"/>
        <dbReference type="ChEBI" id="CHEBI:456216"/>
        <dbReference type="EC" id="2.7.2.1"/>
    </reaction>
</comment>
<dbReference type="GO" id="GO:0005524">
    <property type="term" value="F:ATP binding"/>
    <property type="evidence" value="ECO:0007669"/>
    <property type="project" value="UniProtKB-KW"/>
</dbReference>
<dbReference type="InterPro" id="IPR004372">
    <property type="entry name" value="Ac/propionate_kinase"/>
</dbReference>
<sequence>MNNWILVLNAGSSSLKFALVDAVSGDSNFDGLAERLGSPQAVIKIKNDGVKTESAISDGSMASAIAKVIEALPEGAKPVAIGHRVVQGGEKFRVPTLIDAAALEEIAACSHLAPLHSAANLAGIEAAQAAFPELPQVAVFDTSFHAQLPEKVFQYAIPQELYREHSIRRYGMHGTSYEFVSQEAARVLGKDVKEAQLLVAHLGNGCSASAIRDGHSVDTTMGMTPLEGLVMGTRSGDVDPGIILWMAQQQGMSGDEISDVLNKKSGLLGLSELTNDCRGIEEAAAEGHKGALLALDVFIFRLARTLAALSASLDHIDGLVFTGGIGENSDLVRRRVVEQLRILGLKVNDQANADRGRSHPNIAAEGSPAILVINTNEEFMIAKHTLKLTQA</sequence>
<evidence type="ECO:0000256" key="3">
    <source>
        <dbReference type="ARBA" id="ARBA00022679"/>
    </source>
</evidence>
<dbReference type="SUPFAM" id="SSF53067">
    <property type="entry name" value="Actin-like ATPase domain"/>
    <property type="match status" value="2"/>
</dbReference>
<proteinExistence type="inferred from homology"/>
<keyword evidence="5 9" id="KW-0547">Nucleotide-binding</keyword>
<evidence type="ECO:0000256" key="5">
    <source>
        <dbReference type="ARBA" id="ARBA00022741"/>
    </source>
</evidence>
<dbReference type="PROSITE" id="PS01076">
    <property type="entry name" value="ACETATE_KINASE_2"/>
    <property type="match status" value="1"/>
</dbReference>
<dbReference type="InterPro" id="IPR043129">
    <property type="entry name" value="ATPase_NBD"/>
</dbReference>
<keyword evidence="12" id="KW-1185">Reference proteome</keyword>
<dbReference type="GO" id="GO:0006083">
    <property type="term" value="P:acetate metabolic process"/>
    <property type="evidence" value="ECO:0007669"/>
    <property type="project" value="TreeGrafter"/>
</dbReference>
<feature type="binding site" evidence="9">
    <location>
        <begin position="201"/>
        <end position="205"/>
    </location>
    <ligand>
        <name>ATP</name>
        <dbReference type="ChEBI" id="CHEBI:30616"/>
    </ligand>
</feature>
<keyword evidence="4 9" id="KW-0479">Metal-binding</keyword>
<keyword evidence="8 9" id="KW-0460">Magnesium</keyword>
<feature type="binding site" evidence="9">
    <location>
        <begin position="276"/>
        <end position="278"/>
    </location>
    <ligand>
        <name>ATP</name>
        <dbReference type="ChEBI" id="CHEBI:30616"/>
    </ligand>
</feature>
<dbReference type="Gene3D" id="3.30.420.40">
    <property type="match status" value="2"/>
</dbReference>
<comment type="cofactor">
    <cofactor evidence="9">
        <name>Mg(2+)</name>
        <dbReference type="ChEBI" id="CHEBI:18420"/>
    </cofactor>
    <cofactor evidence="9">
        <name>Mn(2+)</name>
        <dbReference type="ChEBI" id="CHEBI:29035"/>
    </cofactor>
    <text evidence="9">Mg(2+). Can also accept Mn(2+).</text>
</comment>
<dbReference type="EMBL" id="RKHR01000007">
    <property type="protein sequence ID" value="ROR98712.1"/>
    <property type="molecule type" value="Genomic_DNA"/>
</dbReference>
<evidence type="ECO:0000256" key="1">
    <source>
        <dbReference type="ARBA" id="ARBA00008748"/>
    </source>
</evidence>
<dbReference type="GO" id="GO:0005829">
    <property type="term" value="C:cytosol"/>
    <property type="evidence" value="ECO:0007669"/>
    <property type="project" value="TreeGrafter"/>
</dbReference>
<evidence type="ECO:0000313" key="11">
    <source>
        <dbReference type="EMBL" id="ROR98712.1"/>
    </source>
</evidence>
<comment type="caution">
    <text evidence="11">The sequence shown here is derived from an EMBL/GenBank/DDBJ whole genome shotgun (WGS) entry which is preliminary data.</text>
</comment>
<feature type="binding site" evidence="9">
    <location>
        <position position="377"/>
    </location>
    <ligand>
        <name>Mg(2+)</name>
        <dbReference type="ChEBI" id="CHEBI:18420"/>
    </ligand>
</feature>
<keyword evidence="2 9" id="KW-0963">Cytoplasm</keyword>
<keyword evidence="3 9" id="KW-0808">Transferase</keyword>
<evidence type="ECO:0000256" key="10">
    <source>
        <dbReference type="RuleBase" id="RU003835"/>
    </source>
</evidence>
<accession>A0A3N2DFZ3</accession>
<comment type="subcellular location">
    <subcellularLocation>
        <location evidence="9">Cytoplasm</location>
    </subcellularLocation>
</comment>
<evidence type="ECO:0000256" key="2">
    <source>
        <dbReference type="ARBA" id="ARBA00022490"/>
    </source>
</evidence>
<dbReference type="EC" id="2.7.2.1" evidence="9"/>
<dbReference type="Pfam" id="PF00871">
    <property type="entry name" value="Acetate_kinase"/>
    <property type="match status" value="1"/>
</dbReference>
<dbReference type="Proteomes" id="UP000275394">
    <property type="component" value="Unassembled WGS sequence"/>
</dbReference>
<dbReference type="InterPro" id="IPR000890">
    <property type="entry name" value="Aliphatic_acid_kin_short-chain"/>
</dbReference>
<evidence type="ECO:0000256" key="6">
    <source>
        <dbReference type="ARBA" id="ARBA00022777"/>
    </source>
</evidence>
<comment type="function">
    <text evidence="9">Catalyzes the formation of acetyl phosphate from acetate and ATP. Can also catalyze the reverse reaction.</text>
</comment>
<dbReference type="NCBIfam" id="TIGR00016">
    <property type="entry name" value="ackA"/>
    <property type="match status" value="1"/>
</dbReference>
<evidence type="ECO:0000313" key="12">
    <source>
        <dbReference type="Proteomes" id="UP000275394"/>
    </source>
</evidence>
<dbReference type="CDD" id="cd24010">
    <property type="entry name" value="ASKHA_NBD_AcK_PK"/>
    <property type="match status" value="1"/>
</dbReference>
<dbReference type="PRINTS" id="PR00471">
    <property type="entry name" value="ACETATEKNASE"/>
</dbReference>
<evidence type="ECO:0000256" key="7">
    <source>
        <dbReference type="ARBA" id="ARBA00022840"/>
    </source>
</evidence>
<keyword evidence="7 9" id="KW-0067">ATP-binding</keyword>
<reference evidence="11 12" key="1">
    <citation type="submission" date="2018-11" db="EMBL/GenBank/DDBJ databases">
        <title>Genomic Encyclopedia of Type Strains, Phase IV (KMG-IV): sequencing the most valuable type-strain genomes for metagenomic binning, comparative biology and taxonomic classification.</title>
        <authorList>
            <person name="Goeker M."/>
        </authorList>
    </citation>
    <scope>NUCLEOTIDE SEQUENCE [LARGE SCALE GENOMIC DNA]</scope>
    <source>
        <strain evidence="11 12">DSM 100316</strain>
    </source>
</reference>
<dbReference type="PANTHER" id="PTHR21060:SF21">
    <property type="entry name" value="ACETATE KINASE"/>
    <property type="match status" value="1"/>
</dbReference>
<dbReference type="UniPathway" id="UPA00340">
    <property type="reaction ID" value="UER00458"/>
</dbReference>
<evidence type="ECO:0000256" key="4">
    <source>
        <dbReference type="ARBA" id="ARBA00022723"/>
    </source>
</evidence>
<dbReference type="PANTHER" id="PTHR21060">
    <property type="entry name" value="ACETATE KINASE"/>
    <property type="match status" value="1"/>
</dbReference>
<evidence type="ECO:0000256" key="9">
    <source>
        <dbReference type="HAMAP-Rule" id="MF_00020"/>
    </source>
</evidence>
<dbReference type="GO" id="GO:0008776">
    <property type="term" value="F:acetate kinase activity"/>
    <property type="evidence" value="ECO:0007669"/>
    <property type="project" value="UniProtKB-UniRule"/>
</dbReference>